<protein>
    <submittedName>
        <fullName evidence="13">DNA polymerase III, beta chain</fullName>
        <ecNumber evidence="13">2.7.7.7</ecNumber>
    </submittedName>
</protein>
<dbReference type="PANTHER" id="PTHR30478:SF0">
    <property type="entry name" value="BETA SLIDING CLAMP"/>
    <property type="match status" value="1"/>
</dbReference>
<dbReference type="InterPro" id="IPR022637">
    <property type="entry name" value="DNA_polIII_beta_cen"/>
</dbReference>
<organism evidence="13 14">
    <name type="scientific">Cutibacterium acnes (strain DSM 16379 / KPA171202)</name>
    <name type="common">Propionibacterium acnes</name>
    <dbReference type="NCBI Taxonomy" id="267747"/>
    <lineage>
        <taxon>Bacteria</taxon>
        <taxon>Bacillati</taxon>
        <taxon>Actinomycetota</taxon>
        <taxon>Actinomycetes</taxon>
        <taxon>Propionibacteriales</taxon>
        <taxon>Propionibacteriaceae</taxon>
        <taxon>Cutibacterium</taxon>
    </lineage>
</organism>
<dbReference type="EC" id="2.7.7.7" evidence="13"/>
<dbReference type="eggNOG" id="COG0592">
    <property type="taxonomic scope" value="Bacteria"/>
</dbReference>
<proteinExistence type="inferred from homology"/>
<evidence type="ECO:0000259" key="10">
    <source>
        <dbReference type="Pfam" id="PF00712"/>
    </source>
</evidence>
<dbReference type="HOGENOM" id="CLU_038149_1_1_11"/>
<dbReference type="GO" id="GO:0005737">
    <property type="term" value="C:cytoplasm"/>
    <property type="evidence" value="ECO:0007669"/>
    <property type="project" value="UniProtKB-SubCell"/>
</dbReference>
<dbReference type="InterPro" id="IPR022635">
    <property type="entry name" value="DNA_polIII_beta_C"/>
</dbReference>
<dbReference type="Pfam" id="PF00712">
    <property type="entry name" value="DNA_pol3_beta"/>
    <property type="match status" value="1"/>
</dbReference>
<feature type="domain" description="DNA polymerase III beta sliding clamp N-terminal" evidence="10">
    <location>
        <begin position="119"/>
        <end position="235"/>
    </location>
</feature>
<evidence type="ECO:0000313" key="13">
    <source>
        <dbReference type="EMBL" id="AAT81767.1"/>
    </source>
</evidence>
<dbReference type="EnsemblBacteria" id="AAT81767">
    <property type="protein sequence ID" value="AAT81767"/>
    <property type="gene ID" value="PPA0002"/>
</dbReference>
<evidence type="ECO:0000259" key="12">
    <source>
        <dbReference type="Pfam" id="PF02768"/>
    </source>
</evidence>
<dbReference type="SUPFAM" id="SSF55979">
    <property type="entry name" value="DNA clamp"/>
    <property type="match status" value="3"/>
</dbReference>
<dbReference type="InterPro" id="IPR046938">
    <property type="entry name" value="DNA_clamp_sf"/>
</dbReference>
<keyword evidence="6" id="KW-0235">DNA replication</keyword>
<dbReference type="Proteomes" id="UP000000603">
    <property type="component" value="Chromosome"/>
</dbReference>
<feature type="compositionally biased region" description="Low complexity" evidence="9">
    <location>
        <begin position="7"/>
        <end position="16"/>
    </location>
</feature>
<dbReference type="GO" id="GO:0003677">
    <property type="term" value="F:DNA binding"/>
    <property type="evidence" value="ECO:0007669"/>
    <property type="project" value="UniProtKB-KW"/>
</dbReference>
<dbReference type="CDD" id="cd00140">
    <property type="entry name" value="beta_clamp"/>
    <property type="match status" value="1"/>
</dbReference>
<dbReference type="GO" id="GO:0009360">
    <property type="term" value="C:DNA polymerase III complex"/>
    <property type="evidence" value="ECO:0007669"/>
    <property type="project" value="InterPro"/>
</dbReference>
<reference evidence="13 14" key="1">
    <citation type="journal article" date="2004" name="Science">
        <title>The complete genome sequence of Propionibacterium acnes, a commensal of human skin.</title>
        <authorList>
            <person name="Bruggemann H."/>
            <person name="Henne A."/>
            <person name="Hoster F."/>
            <person name="Liesegang H."/>
            <person name="Wiezer A."/>
            <person name="Strittmatter A."/>
            <person name="Hujer S."/>
            <person name="Durre P."/>
            <person name="Gottschalk G."/>
        </authorList>
    </citation>
    <scope>NUCLEOTIDE SEQUENCE [LARGE SCALE GENOMIC DNA]</scope>
    <source>
        <strain evidence="14">DSM 16379 / KPA171202</strain>
    </source>
</reference>
<keyword evidence="8" id="KW-0238">DNA-binding</keyword>
<dbReference type="SMART" id="SM00480">
    <property type="entry name" value="POL3Bc"/>
    <property type="match status" value="1"/>
</dbReference>
<keyword evidence="4 13" id="KW-0808">Transferase</keyword>
<comment type="subcellular location">
    <subcellularLocation>
        <location evidence="1">Cytoplasm</location>
    </subcellularLocation>
</comment>
<keyword evidence="3" id="KW-0963">Cytoplasm</keyword>
<dbReference type="InterPro" id="IPR001001">
    <property type="entry name" value="DNA_polIII_beta"/>
</dbReference>
<evidence type="ECO:0000256" key="2">
    <source>
        <dbReference type="ARBA" id="ARBA00010752"/>
    </source>
</evidence>
<comment type="similarity">
    <text evidence="2">Belongs to the beta sliding clamp family.</text>
</comment>
<accession>Q6ABL4</accession>
<dbReference type="GO" id="GO:0008408">
    <property type="term" value="F:3'-5' exonuclease activity"/>
    <property type="evidence" value="ECO:0007669"/>
    <property type="project" value="InterPro"/>
</dbReference>
<dbReference type="Pfam" id="PF02767">
    <property type="entry name" value="DNA_pol3_beta_2"/>
    <property type="match status" value="1"/>
</dbReference>
<dbReference type="GO" id="GO:0003887">
    <property type="term" value="F:DNA-directed DNA polymerase activity"/>
    <property type="evidence" value="ECO:0007669"/>
    <property type="project" value="UniProtKB-KW"/>
</dbReference>
<dbReference type="NCBIfam" id="TIGR00663">
    <property type="entry name" value="dnan"/>
    <property type="match status" value="1"/>
</dbReference>
<evidence type="ECO:0000256" key="5">
    <source>
        <dbReference type="ARBA" id="ARBA00022695"/>
    </source>
</evidence>
<name>Q6ABL4_CUTAK</name>
<dbReference type="InterPro" id="IPR022634">
    <property type="entry name" value="DNA_polIII_beta_N"/>
</dbReference>
<feature type="domain" description="DNA polymerase III beta sliding clamp C-terminal" evidence="12">
    <location>
        <begin position="377"/>
        <end position="486"/>
    </location>
</feature>
<evidence type="ECO:0000313" key="14">
    <source>
        <dbReference type="Proteomes" id="UP000000603"/>
    </source>
</evidence>
<evidence type="ECO:0000256" key="9">
    <source>
        <dbReference type="SAM" id="MobiDB-lite"/>
    </source>
</evidence>
<dbReference type="FunFam" id="3.10.150.10:FF:000005">
    <property type="entry name" value="Beta sliding clamp"/>
    <property type="match status" value="1"/>
</dbReference>
<evidence type="ECO:0000256" key="6">
    <source>
        <dbReference type="ARBA" id="ARBA00022705"/>
    </source>
</evidence>
<evidence type="ECO:0000256" key="8">
    <source>
        <dbReference type="ARBA" id="ARBA00023125"/>
    </source>
</evidence>
<dbReference type="Gene3D" id="3.10.150.10">
    <property type="entry name" value="DNA Polymerase III, subunit A, domain 2"/>
    <property type="match status" value="3"/>
</dbReference>
<keyword evidence="7" id="KW-0239">DNA-directed DNA polymerase</keyword>
<dbReference type="EMBL" id="AE017283">
    <property type="protein sequence ID" value="AAT81767.1"/>
    <property type="molecule type" value="Genomic_DNA"/>
</dbReference>
<dbReference type="Pfam" id="PF02768">
    <property type="entry name" value="DNA_pol3_beta_3"/>
    <property type="match status" value="1"/>
</dbReference>
<evidence type="ECO:0000256" key="7">
    <source>
        <dbReference type="ARBA" id="ARBA00022932"/>
    </source>
</evidence>
<keyword evidence="5 13" id="KW-0548">Nucleotidyltransferase</keyword>
<sequence>MGQLPISTATPPARTSSPRRRPLPQNVADKGVWQLSTSSTGVTSTKKRHTSPSLTSLWVWIWGQGLAAAHRSNTGRRSTTKRTLDVDITMGVPTVGKHGYDQHAGTMECETPNQGDAVEIRLERDVMAEAVAWAARSLPNRPTVPILAGLLVRAEGDSVVMSASDNETSAQITLSAQVDEPGESLVSGKLLADIARSLPNKPVQITTDPAKMDLVCGSARFTLQALPVDEYPDLPQMPAATGTVDASVFSRAVAQVVVAAGRDELLPVFTGVRVEINGETLSLLATDRYRMALKEITWNPSATDAEATALVPAKVINETARSMTSGEHVTMNLSSGDSGEGLVGFEGDGANGVRRMTTRLLSGEFPKVRHLMDIKATRSVRARTDELINSVRRVSLVAERNTPLRMVINDDSVALSAATGDQAQASEAIEAVVTNHVDGEPTITAAGFNPHYLSDALGALDTPYVHFSFTAPGKPCLVTGLNDFDGKPETDYRHVIMLMRLPS</sequence>
<dbReference type="GO" id="GO:0006271">
    <property type="term" value="P:DNA strand elongation involved in DNA replication"/>
    <property type="evidence" value="ECO:0007669"/>
    <property type="project" value="TreeGrafter"/>
</dbReference>
<feature type="domain" description="DNA polymerase III beta sliding clamp central" evidence="11">
    <location>
        <begin position="244"/>
        <end position="367"/>
    </location>
</feature>
<evidence type="ECO:0000256" key="1">
    <source>
        <dbReference type="ARBA" id="ARBA00004496"/>
    </source>
</evidence>
<dbReference type="AlphaFoldDB" id="Q6ABL4"/>
<dbReference type="PANTHER" id="PTHR30478">
    <property type="entry name" value="DNA POLYMERASE III SUBUNIT BETA"/>
    <property type="match status" value="1"/>
</dbReference>
<evidence type="ECO:0000256" key="3">
    <source>
        <dbReference type="ARBA" id="ARBA00022490"/>
    </source>
</evidence>
<feature type="region of interest" description="Disordered" evidence="9">
    <location>
        <begin position="1"/>
        <end position="49"/>
    </location>
</feature>
<dbReference type="KEGG" id="pac:PPA0002"/>
<evidence type="ECO:0000256" key="4">
    <source>
        <dbReference type="ARBA" id="ARBA00022679"/>
    </source>
</evidence>
<evidence type="ECO:0000259" key="11">
    <source>
        <dbReference type="Pfam" id="PF02767"/>
    </source>
</evidence>
<gene>
    <name evidence="13" type="ordered locus">PPA0002</name>
</gene>